<dbReference type="PROSITE" id="PS51257">
    <property type="entry name" value="PROKAR_LIPOPROTEIN"/>
    <property type="match status" value="1"/>
</dbReference>
<accession>A0A8J3UNJ4</accession>
<organism evidence="2 3">
    <name type="scientific">Planotetraspora silvatica</name>
    <dbReference type="NCBI Taxonomy" id="234614"/>
    <lineage>
        <taxon>Bacteria</taxon>
        <taxon>Bacillati</taxon>
        <taxon>Actinomycetota</taxon>
        <taxon>Actinomycetes</taxon>
        <taxon>Streptosporangiales</taxon>
        <taxon>Streptosporangiaceae</taxon>
        <taxon>Planotetraspora</taxon>
    </lineage>
</organism>
<feature type="region of interest" description="Disordered" evidence="1">
    <location>
        <begin position="291"/>
        <end position="313"/>
    </location>
</feature>
<dbReference type="EMBL" id="BOOQ01000017">
    <property type="protein sequence ID" value="GII46486.1"/>
    <property type="molecule type" value="Genomic_DNA"/>
</dbReference>
<evidence type="ECO:0000313" key="2">
    <source>
        <dbReference type="EMBL" id="GII46486.1"/>
    </source>
</evidence>
<proteinExistence type="predicted"/>
<comment type="caution">
    <text evidence="2">The sequence shown here is derived from an EMBL/GenBank/DDBJ whole genome shotgun (WGS) entry which is preliminary data.</text>
</comment>
<protein>
    <submittedName>
        <fullName evidence="2">Uncharacterized protein</fullName>
    </submittedName>
</protein>
<evidence type="ECO:0000256" key="1">
    <source>
        <dbReference type="SAM" id="MobiDB-lite"/>
    </source>
</evidence>
<sequence length="313" mass="33286">MRDPSLGREPMEADVRWRWTVMFVSLVAVTSCGTGANPRAGTSAVPISAEPVAPAGMTAPPQVTVRGDGRQVSLDAFTYCYRNTCADGRPENLPDLGTVTGDITVSFPLEDWTFQATQLQPAVAFPQPCDVQLPARLVGAGTGTWRLEPAGPAGRYRIDVFGRAPGGGDLAAAFAVTTTRAGSTPAPQAGLGAFHDHDGKPDNYGTFEFWIDHLRTTPREAAATLTITGRNGRTSYDLPRAGDDCRPKGQVRFHAEVPNEKVLGAVGREPYTIEVEVELDGKRHTASMVWPRDASTDPDAGGALTPVFAPALS</sequence>
<gene>
    <name evidence="2" type="ORF">Psi02_29100</name>
</gene>
<keyword evidence="3" id="KW-1185">Reference proteome</keyword>
<name>A0A8J3UNJ4_9ACTN</name>
<reference evidence="2" key="1">
    <citation type="submission" date="2021-01" db="EMBL/GenBank/DDBJ databases">
        <title>Whole genome shotgun sequence of Planotetraspora silvatica NBRC 100141.</title>
        <authorList>
            <person name="Komaki H."/>
            <person name="Tamura T."/>
        </authorList>
    </citation>
    <scope>NUCLEOTIDE SEQUENCE</scope>
    <source>
        <strain evidence="2">NBRC 100141</strain>
    </source>
</reference>
<evidence type="ECO:0000313" key="3">
    <source>
        <dbReference type="Proteomes" id="UP000644610"/>
    </source>
</evidence>
<dbReference type="Proteomes" id="UP000644610">
    <property type="component" value="Unassembled WGS sequence"/>
</dbReference>
<dbReference type="AlphaFoldDB" id="A0A8J3UNJ4"/>